<keyword evidence="2" id="KW-1185">Reference proteome</keyword>
<protein>
    <submittedName>
        <fullName evidence="1">Uncharacterized protein</fullName>
    </submittedName>
</protein>
<reference evidence="2" key="1">
    <citation type="submission" date="2016-12" db="EMBL/GenBank/DDBJ databases">
        <authorList>
            <person name="Varghese N."/>
            <person name="Submissions S."/>
        </authorList>
    </citation>
    <scope>NUCLEOTIDE SEQUENCE [LARGE SCALE GENOMIC DNA]</scope>
    <source>
        <strain evidence="2">DSM 25035</strain>
    </source>
</reference>
<proteinExistence type="predicted"/>
<evidence type="ECO:0000313" key="1">
    <source>
        <dbReference type="EMBL" id="SHO63072.1"/>
    </source>
</evidence>
<dbReference type="Proteomes" id="UP000184609">
    <property type="component" value="Unassembled WGS sequence"/>
</dbReference>
<dbReference type="EMBL" id="FRXN01000003">
    <property type="protein sequence ID" value="SHO63072.1"/>
    <property type="molecule type" value="Genomic_DNA"/>
</dbReference>
<name>A0A1M7ZE06_9BACT</name>
<dbReference type="RefSeq" id="WP_262710374.1">
    <property type="nucleotide sequence ID" value="NZ_SORH01000003.1"/>
</dbReference>
<dbReference type="STRING" id="1073327.SAMN04488108_2506"/>
<evidence type="ECO:0000313" key="2">
    <source>
        <dbReference type="Proteomes" id="UP000184609"/>
    </source>
</evidence>
<organism evidence="1 2">
    <name type="scientific">Algoriphagus zhangzhouensis</name>
    <dbReference type="NCBI Taxonomy" id="1073327"/>
    <lineage>
        <taxon>Bacteria</taxon>
        <taxon>Pseudomonadati</taxon>
        <taxon>Bacteroidota</taxon>
        <taxon>Cytophagia</taxon>
        <taxon>Cytophagales</taxon>
        <taxon>Cyclobacteriaceae</taxon>
        <taxon>Algoriphagus</taxon>
    </lineage>
</organism>
<sequence length="44" mass="5007">MALRLRLIEYAKLLTLVDSIGPMLANRHPRHHSLSYRLVAPVAI</sequence>
<accession>A0A1M7ZE06</accession>
<gene>
    <name evidence="1" type="ORF">SAMN04488108_2506</name>
</gene>
<dbReference type="AlphaFoldDB" id="A0A1M7ZE06"/>